<protein>
    <recommendedName>
        <fullName evidence="5">MarR family transcriptional regulator</fullName>
    </recommendedName>
</protein>
<feature type="compositionally biased region" description="Basic and acidic residues" evidence="2">
    <location>
        <begin position="1"/>
        <end position="11"/>
    </location>
</feature>
<dbReference type="Proteomes" id="UP001595921">
    <property type="component" value="Unassembled WGS sequence"/>
</dbReference>
<comment type="caution">
    <text evidence="3">The sequence shown here is derived from an EMBL/GenBank/DDBJ whole genome shotgun (WGS) entry which is preliminary data.</text>
</comment>
<feature type="coiled-coil region" evidence="1">
    <location>
        <begin position="52"/>
        <end position="79"/>
    </location>
</feature>
<proteinExistence type="predicted"/>
<feature type="region of interest" description="Disordered" evidence="2">
    <location>
        <begin position="1"/>
        <end position="29"/>
    </location>
</feature>
<keyword evidence="1" id="KW-0175">Coiled coil</keyword>
<dbReference type="SUPFAM" id="SSF46785">
    <property type="entry name" value="Winged helix' DNA-binding domain"/>
    <property type="match status" value="1"/>
</dbReference>
<dbReference type="InterPro" id="IPR036390">
    <property type="entry name" value="WH_DNA-bd_sf"/>
</dbReference>
<organism evidence="3 4">
    <name type="scientific">Halobium salinum</name>
    <dbReference type="NCBI Taxonomy" id="1364940"/>
    <lineage>
        <taxon>Archaea</taxon>
        <taxon>Methanobacteriati</taxon>
        <taxon>Methanobacteriota</taxon>
        <taxon>Stenosarchaea group</taxon>
        <taxon>Halobacteria</taxon>
        <taxon>Halobacteriales</taxon>
        <taxon>Haloferacaceae</taxon>
        <taxon>Halobium</taxon>
    </lineage>
</organism>
<evidence type="ECO:0000256" key="2">
    <source>
        <dbReference type="SAM" id="MobiDB-lite"/>
    </source>
</evidence>
<sequence length="105" mass="11506">MSTPPEDRCPAEADAGPRPGDESVPADPATVTQEQVLDAFTDDDPRPTALVADRLDADAESVERALRDLERQGVLERRERDARTTLWLPARRKGRSSVTGPDGLR</sequence>
<dbReference type="InterPro" id="IPR036388">
    <property type="entry name" value="WH-like_DNA-bd_sf"/>
</dbReference>
<dbReference type="Gene3D" id="1.10.10.10">
    <property type="entry name" value="Winged helix-like DNA-binding domain superfamily/Winged helix DNA-binding domain"/>
    <property type="match status" value="1"/>
</dbReference>
<evidence type="ECO:0000313" key="3">
    <source>
        <dbReference type="EMBL" id="MFC4357520.1"/>
    </source>
</evidence>
<name>A0ABD5P9Z8_9EURY</name>
<dbReference type="AlphaFoldDB" id="A0ABD5P9Z8"/>
<dbReference type="RefSeq" id="WP_267622177.1">
    <property type="nucleotide sequence ID" value="NZ_JAODIW010000006.1"/>
</dbReference>
<evidence type="ECO:0008006" key="5">
    <source>
        <dbReference type="Google" id="ProtNLM"/>
    </source>
</evidence>
<keyword evidence="4" id="KW-1185">Reference proteome</keyword>
<evidence type="ECO:0000313" key="4">
    <source>
        <dbReference type="Proteomes" id="UP001595921"/>
    </source>
</evidence>
<reference evidence="3 4" key="1">
    <citation type="journal article" date="2019" name="Int. J. Syst. Evol. Microbiol.">
        <title>The Global Catalogue of Microorganisms (GCM) 10K type strain sequencing project: providing services to taxonomists for standard genome sequencing and annotation.</title>
        <authorList>
            <consortium name="The Broad Institute Genomics Platform"/>
            <consortium name="The Broad Institute Genome Sequencing Center for Infectious Disease"/>
            <person name="Wu L."/>
            <person name="Ma J."/>
        </authorList>
    </citation>
    <scope>NUCLEOTIDE SEQUENCE [LARGE SCALE GENOMIC DNA]</scope>
    <source>
        <strain evidence="3 4">CGMCC 1.12553</strain>
    </source>
</reference>
<accession>A0ABD5P9Z8</accession>
<evidence type="ECO:0000256" key="1">
    <source>
        <dbReference type="SAM" id="Coils"/>
    </source>
</evidence>
<dbReference type="EMBL" id="JBHSDS010000003">
    <property type="protein sequence ID" value="MFC4357520.1"/>
    <property type="molecule type" value="Genomic_DNA"/>
</dbReference>
<gene>
    <name evidence="3" type="ORF">ACFO0N_06090</name>
</gene>